<organism evidence="4 5">
    <name type="scientific">Piloderma croceum (strain F 1598)</name>
    <dbReference type="NCBI Taxonomy" id="765440"/>
    <lineage>
        <taxon>Eukaryota</taxon>
        <taxon>Fungi</taxon>
        <taxon>Dikarya</taxon>
        <taxon>Basidiomycota</taxon>
        <taxon>Agaricomycotina</taxon>
        <taxon>Agaricomycetes</taxon>
        <taxon>Agaricomycetidae</taxon>
        <taxon>Atheliales</taxon>
        <taxon>Atheliaceae</taxon>
        <taxon>Piloderma</taxon>
    </lineage>
</organism>
<reference evidence="4 5" key="1">
    <citation type="submission" date="2014-04" db="EMBL/GenBank/DDBJ databases">
        <authorList>
            <consortium name="DOE Joint Genome Institute"/>
            <person name="Kuo A."/>
            <person name="Tarkka M."/>
            <person name="Buscot F."/>
            <person name="Kohler A."/>
            <person name="Nagy L.G."/>
            <person name="Floudas D."/>
            <person name="Copeland A."/>
            <person name="Barry K.W."/>
            <person name="Cichocki N."/>
            <person name="Veneault-Fourrey C."/>
            <person name="LaButti K."/>
            <person name="Lindquist E.A."/>
            <person name="Lipzen A."/>
            <person name="Lundell T."/>
            <person name="Morin E."/>
            <person name="Murat C."/>
            <person name="Sun H."/>
            <person name="Tunlid A."/>
            <person name="Henrissat B."/>
            <person name="Grigoriev I.V."/>
            <person name="Hibbett D.S."/>
            <person name="Martin F."/>
            <person name="Nordberg H.P."/>
            <person name="Cantor M.N."/>
            <person name="Hua S.X."/>
        </authorList>
    </citation>
    <scope>NUCLEOTIDE SEQUENCE [LARGE SCALE GENOMIC DNA]</scope>
    <source>
        <strain evidence="4 5">F 1598</strain>
    </source>
</reference>
<accession>A0A0C3BQE5</accession>
<dbReference type="Proteomes" id="UP000054166">
    <property type="component" value="Unassembled WGS sequence"/>
</dbReference>
<dbReference type="GO" id="GO:0016740">
    <property type="term" value="F:transferase activity"/>
    <property type="evidence" value="ECO:0007669"/>
    <property type="project" value="UniProtKB-KW"/>
</dbReference>
<reference evidence="5" key="2">
    <citation type="submission" date="2015-01" db="EMBL/GenBank/DDBJ databases">
        <title>Evolutionary Origins and Diversification of the Mycorrhizal Mutualists.</title>
        <authorList>
            <consortium name="DOE Joint Genome Institute"/>
            <consortium name="Mycorrhizal Genomics Consortium"/>
            <person name="Kohler A."/>
            <person name="Kuo A."/>
            <person name="Nagy L.G."/>
            <person name="Floudas D."/>
            <person name="Copeland A."/>
            <person name="Barry K.W."/>
            <person name="Cichocki N."/>
            <person name="Veneault-Fourrey C."/>
            <person name="LaButti K."/>
            <person name="Lindquist E.A."/>
            <person name="Lipzen A."/>
            <person name="Lundell T."/>
            <person name="Morin E."/>
            <person name="Murat C."/>
            <person name="Riley R."/>
            <person name="Ohm R."/>
            <person name="Sun H."/>
            <person name="Tunlid A."/>
            <person name="Henrissat B."/>
            <person name="Grigoriev I.V."/>
            <person name="Hibbett D.S."/>
            <person name="Martin F."/>
        </authorList>
    </citation>
    <scope>NUCLEOTIDE SEQUENCE [LARGE SCALE GENOMIC DNA]</scope>
    <source>
        <strain evidence="5">F 1598</strain>
    </source>
</reference>
<dbReference type="InterPro" id="IPR050830">
    <property type="entry name" value="Fungal_FAS"/>
</dbReference>
<dbReference type="Gene3D" id="3.40.50.720">
    <property type="entry name" value="NAD(P)-binding Rossmann-like Domain"/>
    <property type="match status" value="1"/>
</dbReference>
<proteinExistence type="predicted"/>
<dbReference type="OrthoDB" id="3250906at2759"/>
<keyword evidence="1" id="KW-0808">Transferase</keyword>
<feature type="domain" description="Fatty acid synthase beta subunit AflB /Fas1-like central" evidence="2">
    <location>
        <begin position="1"/>
        <end position="73"/>
    </location>
</feature>
<evidence type="ECO:0000313" key="4">
    <source>
        <dbReference type="EMBL" id="KIM88718.1"/>
    </source>
</evidence>
<dbReference type="STRING" id="765440.A0A0C3BQE5"/>
<dbReference type="PANTHER" id="PTHR10982">
    <property type="entry name" value="MALONYL COA-ACYL CARRIER PROTEIN TRANSACYLASE"/>
    <property type="match status" value="1"/>
</dbReference>
<dbReference type="HOGENOM" id="CLU_1886526_0_0_1"/>
<evidence type="ECO:0000313" key="3">
    <source>
        <dbReference type="EMBL" id="KIM77057.1"/>
    </source>
</evidence>
<dbReference type="AlphaFoldDB" id="A0A0C3BQE5"/>
<gene>
    <name evidence="3" type="ORF">PILCRDRAFT_12402</name>
    <name evidence="4" type="ORF">PILCRDRAFT_2915</name>
</gene>
<evidence type="ECO:0000256" key="1">
    <source>
        <dbReference type="ARBA" id="ARBA00022679"/>
    </source>
</evidence>
<dbReference type="GO" id="GO:0004318">
    <property type="term" value="F:enoyl-[acyl-carrier-protein] reductase (NADH) activity"/>
    <property type="evidence" value="ECO:0007669"/>
    <property type="project" value="InterPro"/>
</dbReference>
<reference evidence="4" key="3">
    <citation type="submission" date="2015-02" db="EMBL/GenBank/DDBJ databases">
        <title>Evolutionary Origins and Diversification of the Mycorrhizal Mutualists.</title>
        <authorList>
            <consortium name="DOE Joint Genome Institute"/>
            <consortium name="Mycorrhizal Genomics Consortium"/>
            <person name="Kohler A."/>
            <person name="Kuo A."/>
            <person name="Nagy L.G."/>
            <person name="Floudas D."/>
            <person name="Copeland A."/>
            <person name="Barry K.W."/>
            <person name="Cichocki N."/>
            <person name="Veneault-Fourrey C."/>
            <person name="LaButti K."/>
            <person name="Lindquist E.A."/>
            <person name="Lipzen A."/>
            <person name="Lundell T."/>
            <person name="Morin E."/>
            <person name="Murat C."/>
            <person name="Riley R."/>
            <person name="Ohm R."/>
            <person name="Sun H."/>
            <person name="Tunlid A."/>
            <person name="Henrissat B."/>
            <person name="Grigoriev I.V."/>
            <person name="Hibbett D.S."/>
            <person name="Martin F."/>
        </authorList>
    </citation>
    <scope>NUCLEOTIDE SEQUENCE</scope>
    <source>
        <strain evidence="4">F 1598</strain>
    </source>
</reference>
<name>A0A0C3BQE5_PILCF</name>
<dbReference type="Pfam" id="PF08354">
    <property type="entry name" value="Fas1-AflB-like_hel"/>
    <property type="match status" value="1"/>
</dbReference>
<dbReference type="EMBL" id="KN832976">
    <property type="protein sequence ID" value="KIM88718.1"/>
    <property type="molecule type" value="Genomic_DNA"/>
</dbReference>
<dbReference type="InterPro" id="IPR013565">
    <property type="entry name" value="Fas1/AflB-like_central"/>
</dbReference>
<sequence>MHKVTTCGVKVWKKFDNAIFSLPKEKWATWLVEHCAEIIKKLNADFAKIWFGWKKDGLVAEDLGDISYKEVTYNRSTVEYYQSIYQTVGSHRSALTAVPFNQGSKQDVEALVDYIYATLGMDLHFAAIPENGREN</sequence>
<evidence type="ECO:0000313" key="5">
    <source>
        <dbReference type="Proteomes" id="UP000054166"/>
    </source>
</evidence>
<protein>
    <recommendedName>
        <fullName evidence="2">Fatty acid synthase beta subunit AflB /Fas1-like central domain-containing protein</fullName>
    </recommendedName>
</protein>
<evidence type="ECO:0000259" key="2">
    <source>
        <dbReference type="Pfam" id="PF08354"/>
    </source>
</evidence>
<keyword evidence="5" id="KW-1185">Reference proteome</keyword>
<dbReference type="EMBL" id="KN833029">
    <property type="protein sequence ID" value="KIM77057.1"/>
    <property type="molecule type" value="Genomic_DNA"/>
</dbReference>
<dbReference type="PANTHER" id="PTHR10982:SF21">
    <property type="entry name" value="FATTY ACID SYNTHASE SUBUNIT BETA"/>
    <property type="match status" value="1"/>
</dbReference>